<dbReference type="Gene3D" id="3.40.50.150">
    <property type="entry name" value="Vaccinia Virus protein VP39"/>
    <property type="match status" value="1"/>
</dbReference>
<dbReference type="AlphaFoldDB" id="A0A167A865"/>
<dbReference type="SUPFAM" id="SSF53335">
    <property type="entry name" value="S-adenosyl-L-methionine-dependent methyltransferases"/>
    <property type="match status" value="1"/>
</dbReference>
<proteinExistence type="inferred from homology"/>
<dbReference type="InterPro" id="IPR029063">
    <property type="entry name" value="SAM-dependent_MTases_sf"/>
</dbReference>
<organism evidence="2 3">
    <name type="scientific">Colletotrichum incanum</name>
    <name type="common">Soybean anthracnose fungus</name>
    <dbReference type="NCBI Taxonomy" id="1573173"/>
    <lineage>
        <taxon>Eukaryota</taxon>
        <taxon>Fungi</taxon>
        <taxon>Dikarya</taxon>
        <taxon>Ascomycota</taxon>
        <taxon>Pezizomycotina</taxon>
        <taxon>Sordariomycetes</taxon>
        <taxon>Hypocreomycetidae</taxon>
        <taxon>Glomerellales</taxon>
        <taxon>Glomerellaceae</taxon>
        <taxon>Colletotrichum</taxon>
        <taxon>Colletotrichum spaethianum species complex</taxon>
    </lineage>
</organism>
<keyword evidence="3" id="KW-1185">Reference proteome</keyword>
<evidence type="ECO:0000256" key="1">
    <source>
        <dbReference type="ARBA" id="ARBA00038158"/>
    </source>
</evidence>
<name>A0A167A865_COLIC</name>
<feature type="non-terminal residue" evidence="2">
    <location>
        <position position="1"/>
    </location>
</feature>
<dbReference type="EMBL" id="LFIW01002023">
    <property type="protein sequence ID" value="KZL79825.1"/>
    <property type="molecule type" value="Genomic_DNA"/>
</dbReference>
<dbReference type="CDD" id="cd02440">
    <property type="entry name" value="AdoMet_MTases"/>
    <property type="match status" value="1"/>
</dbReference>
<keyword evidence="2" id="KW-0808">Transferase</keyword>
<dbReference type="GO" id="GO:0032259">
    <property type="term" value="P:methylation"/>
    <property type="evidence" value="ECO:0007669"/>
    <property type="project" value="UniProtKB-KW"/>
</dbReference>
<dbReference type="Pfam" id="PF13489">
    <property type="entry name" value="Methyltransf_23"/>
    <property type="match status" value="1"/>
</dbReference>
<evidence type="ECO:0000313" key="3">
    <source>
        <dbReference type="Proteomes" id="UP000076584"/>
    </source>
</evidence>
<keyword evidence="2" id="KW-0489">Methyltransferase</keyword>
<dbReference type="Proteomes" id="UP000076584">
    <property type="component" value="Unassembled WGS sequence"/>
</dbReference>
<comment type="caution">
    <text evidence="2">The sequence shown here is derived from an EMBL/GenBank/DDBJ whole genome shotgun (WGS) entry which is preliminary data.</text>
</comment>
<dbReference type="PANTHER" id="PTHR43591">
    <property type="entry name" value="METHYLTRANSFERASE"/>
    <property type="match status" value="1"/>
</dbReference>
<dbReference type="GO" id="GO:0008168">
    <property type="term" value="F:methyltransferase activity"/>
    <property type="evidence" value="ECO:0007669"/>
    <property type="project" value="UniProtKB-KW"/>
</dbReference>
<reference evidence="2 3" key="1">
    <citation type="submission" date="2015-06" db="EMBL/GenBank/DDBJ databases">
        <title>Survival trade-offs in plant roots during colonization by closely related pathogenic and mutualistic fungi.</title>
        <authorList>
            <person name="Hacquard S."/>
            <person name="Kracher B."/>
            <person name="Hiruma K."/>
            <person name="Weinman A."/>
            <person name="Muench P."/>
            <person name="Garrido Oter R."/>
            <person name="Ver Loren van Themaat E."/>
            <person name="Dallerey J.-F."/>
            <person name="Damm U."/>
            <person name="Henrissat B."/>
            <person name="Lespinet O."/>
            <person name="Thon M."/>
            <person name="Kemen E."/>
            <person name="McHardy A.C."/>
            <person name="Schulze-Lefert P."/>
            <person name="O'Connell R.J."/>
        </authorList>
    </citation>
    <scope>NUCLEOTIDE SEQUENCE [LARGE SCALE GENOMIC DNA]</scope>
    <source>
        <strain evidence="2 3">MAFF 238704</strain>
    </source>
</reference>
<accession>A0A167A865</accession>
<sequence>LTSGFAFQHDLRSVDIVFTNMMSNNATTTAVTGENNPPSAGAQVPQAVADGNTDILAADDVTDDESSVSRESLASSTTSITSSILEYRLENGRTYHSYKDGKYVAPNDEQEIDRLDLQHNLILRTFDDRLGTAPPNDPDSKVGRVLDVGTGSGIWAIDFGDEHPEADVIGVDLSPVQTTFVPPNVRFEVDDIEEPWSFSQPFDYIHSRMMTGSIGNWEKYIKRCYKNLTPGGYLELNDVDAIPVSDDGTLTEDSSFMKAVRLWSEGLAILGSPFENFSRLEGVMKDVGFEDIHVKRFKWPTNSWPKDRKHKELGIWNYENLSPNWEGFLMAPLTRAMNWTKEEVLILAMEARRDSANKNIHAYYNIWSIYGRKPSETEETQSAASND</sequence>
<dbReference type="PANTHER" id="PTHR43591:SF31">
    <property type="entry name" value="LAEA-LIKE, PUTATIVE (AFU_ORTHOLOGUE AFUA_8G01930)-RELATED"/>
    <property type="match status" value="1"/>
</dbReference>
<comment type="similarity">
    <text evidence="1">Belongs to the methyltransferase superfamily. LaeA methyltransferase family.</text>
</comment>
<gene>
    <name evidence="2" type="ORF">CI238_02119</name>
</gene>
<protein>
    <submittedName>
        <fullName evidence="2">Methyltransferase domain-containing protein</fullName>
    </submittedName>
</protein>
<evidence type="ECO:0000313" key="2">
    <source>
        <dbReference type="EMBL" id="KZL79825.1"/>
    </source>
</evidence>
<dbReference type="STRING" id="1573173.A0A167A865"/>